<dbReference type="Proteomes" id="UP000010301">
    <property type="component" value="Unassembled WGS sequence"/>
</dbReference>
<keyword evidence="2" id="KW-1185">Reference proteome</keyword>
<accession>C0W1V8</accession>
<dbReference type="EMBL" id="ACFG01000034">
    <property type="protein sequence ID" value="EEH63474.1"/>
    <property type="molecule type" value="Genomic_DNA"/>
</dbReference>
<dbReference type="OrthoDB" id="4821324at2"/>
<evidence type="ECO:0000313" key="2">
    <source>
        <dbReference type="Proteomes" id="UP000010301"/>
    </source>
</evidence>
<sequence length="191" mass="21900">MPNTENHETISAEYETSTPAHAGMYATRGWTTQRGINRLILPYLSDRLWGWLEAEEPYAKPFADYEAFEGVGAKPAAQLLDRLPVGNLSDRQNNSPQCVELLELAVNHPTEIELFGYAIGPGRFDERITIEGFIYYEQNPTLNENSDGHPNLWEVITNKLEIRTHLAPPDDLHLTRAHWNPCKVGWWAWWD</sequence>
<evidence type="ECO:0000313" key="1">
    <source>
        <dbReference type="EMBL" id="EEH63474.1"/>
    </source>
</evidence>
<dbReference type="AlphaFoldDB" id="C0W1V8"/>
<proteinExistence type="predicted"/>
<name>C0W1V8_9ACTO</name>
<dbReference type="eggNOG" id="ENOG503387E">
    <property type="taxonomic scope" value="Bacteria"/>
</dbReference>
<dbReference type="RefSeq" id="WP_006546256.1">
    <property type="nucleotide sequence ID" value="NZ_DS999540.1"/>
</dbReference>
<dbReference type="STRING" id="525245.HMPREF0044_1398"/>
<comment type="caution">
    <text evidence="1">The sequence shown here is derived from an EMBL/GenBank/DDBJ whole genome shotgun (WGS) entry which is preliminary data.</text>
</comment>
<gene>
    <name evidence="1" type="ORF">HMPREF0044_1398</name>
</gene>
<reference evidence="1 2" key="1">
    <citation type="submission" date="2009-01" db="EMBL/GenBank/DDBJ databases">
        <authorList>
            <person name="Qin X."/>
            <person name="Bachman B."/>
            <person name="Battles P."/>
            <person name="Bell A."/>
            <person name="Bess C."/>
            <person name="Bickham C."/>
            <person name="Chaboub L."/>
            <person name="Chen D."/>
            <person name="Coyle M."/>
            <person name="Deiros D.R."/>
            <person name="Dinh H."/>
            <person name="Forbes L."/>
            <person name="Fowler G."/>
            <person name="Francisco L."/>
            <person name="Fu Q."/>
            <person name="Gubbala S."/>
            <person name="Hale W."/>
            <person name="Han Y."/>
            <person name="Hemphill L."/>
            <person name="Highlander S.K."/>
            <person name="Hirani K."/>
            <person name="Hogues M."/>
            <person name="Jackson L."/>
            <person name="Jakkamsetti A."/>
            <person name="Javaid M."/>
            <person name="Jiang H."/>
            <person name="Korchina V."/>
            <person name="Kovar C."/>
            <person name="Lara F."/>
            <person name="Lee S."/>
            <person name="Mata R."/>
            <person name="Mathew T."/>
            <person name="Moen C."/>
            <person name="Morales K."/>
            <person name="Munidasa M."/>
            <person name="Nazareth L."/>
            <person name="Ngo R."/>
            <person name="Nguyen L."/>
            <person name="Okwuonu G."/>
            <person name="Ongeri F."/>
            <person name="Patil S."/>
            <person name="Petrosino J."/>
            <person name="Pham C."/>
            <person name="Pham P."/>
            <person name="Pu L.-L."/>
            <person name="Puazo M."/>
            <person name="Raj R."/>
            <person name="Reid J."/>
            <person name="Rouhana J."/>
            <person name="Saada N."/>
            <person name="Shang Y."/>
            <person name="Simmons D."/>
            <person name="Thornton R."/>
            <person name="Warren J."/>
            <person name="Weissenberger G."/>
            <person name="Zhang J."/>
            <person name="Zhang L."/>
            <person name="Zhou C."/>
            <person name="Zhu D."/>
            <person name="Muzny D."/>
            <person name="Worley K."/>
            <person name="Gibbs R."/>
        </authorList>
    </citation>
    <scope>NUCLEOTIDE SEQUENCE [LARGE SCALE GENOMIC DNA]</scope>
    <source>
        <strain evidence="1 2">DSM 15436</strain>
    </source>
</reference>
<organism evidence="1 2">
    <name type="scientific">Gleimia coleocanis DSM 15436</name>
    <dbReference type="NCBI Taxonomy" id="525245"/>
    <lineage>
        <taxon>Bacteria</taxon>
        <taxon>Bacillati</taxon>
        <taxon>Actinomycetota</taxon>
        <taxon>Actinomycetes</taxon>
        <taxon>Actinomycetales</taxon>
        <taxon>Actinomycetaceae</taxon>
        <taxon>Gleimia</taxon>
    </lineage>
</organism>
<protein>
    <submittedName>
        <fullName evidence="1">Uncharacterized protein</fullName>
    </submittedName>
</protein>
<dbReference type="HOGENOM" id="CLU_102068_1_0_11"/>